<dbReference type="PANTHER" id="PTHR40254">
    <property type="entry name" value="BLR0577 PROTEIN"/>
    <property type="match status" value="1"/>
</dbReference>
<evidence type="ECO:0000313" key="3">
    <source>
        <dbReference type="Proteomes" id="UP000245433"/>
    </source>
</evidence>
<sequence length="586" mass="66703">MKIAIIGAGPRGLLIAQQILAQLPKAQVKLFDPFSIGGQTWQTDQSANLIMNTPAEQVQEFDFVPNLFEWSQEQAEDFIKSESAISDDLVQDLRGLVANGYPTRRLFGAYLQFCFQTLPVTEQLKVEKNLVSKIEQQDGQWRLSWESHQENFDQVVVTINSGREKLRGQTKTLLEGAQRNNLVYQVPNVQMPTELIANIPDGENVIIRGLGLNFYDILAQFLAHWQGDFYRDHENLLQYQSSGKEQHLIVGSRNGLPHYPRPLNQDGPDSERQGRFLSVEGVKSWAATRGCTYYQAFDQLVRLEVELAYYKRQLEIKGDFDCVQFEKDFMAQAGLPTIYNLQPLDWSAVLNPLQNVTDGNYQSQALNWLDQVTFDANRGSRHGLLLTGLDAIRGLYNTIRDIYIDPVISDDNFKNQFLTGFARHFTFLISGAPSFRLEQLSALIRAGVVELLPPKMEVEITSGKFQAFSSLTANDKFSANYLLEARQPSRNLADSDNPLIKNLLVEGWLTHRILKVNGQKIDLACPHINEHYQIFNKDNQLVESLFVFSQLNEGERWLTNVCPRSGDDYDRRAAQMIVQTIQFNLS</sequence>
<reference evidence="2 3" key="1">
    <citation type="submission" date="2018-04" db="EMBL/GenBank/DDBJ databases">
        <title>Genomic Encyclopedia of Type Strains, Phase IV (KMG-IV): sequencing the most valuable type-strain genomes for metagenomic binning, comparative biology and taxonomic classification.</title>
        <authorList>
            <person name="Goeker M."/>
        </authorList>
    </citation>
    <scope>NUCLEOTIDE SEQUENCE [LARGE SCALE GENOMIC DNA]</scope>
    <source>
        <strain evidence="2 3">DSM 28795</strain>
    </source>
</reference>
<keyword evidence="3" id="KW-1185">Reference proteome</keyword>
<name>A0A2U1DF93_9LACO</name>
<dbReference type="EMBL" id="QEKT01000001">
    <property type="protein sequence ID" value="PVY86351.1"/>
    <property type="molecule type" value="Genomic_DNA"/>
</dbReference>
<dbReference type="Pfam" id="PF13454">
    <property type="entry name" value="NAD_binding_9"/>
    <property type="match status" value="1"/>
</dbReference>
<dbReference type="RefSeq" id="WP_165806752.1">
    <property type="nucleotide sequence ID" value="NZ_CAKOEX010000001.1"/>
</dbReference>
<dbReference type="SUPFAM" id="SSF51905">
    <property type="entry name" value="FAD/NAD(P)-binding domain"/>
    <property type="match status" value="1"/>
</dbReference>
<accession>A0A2U1DF93</accession>
<evidence type="ECO:0000259" key="1">
    <source>
        <dbReference type="Pfam" id="PF13454"/>
    </source>
</evidence>
<dbReference type="InterPro" id="IPR038732">
    <property type="entry name" value="HpyO/CreE_NAD-binding"/>
</dbReference>
<protein>
    <submittedName>
        <fullName evidence="2">FAD-NAD(P)-binding protein</fullName>
    </submittedName>
</protein>
<dbReference type="Proteomes" id="UP000245433">
    <property type="component" value="Unassembled WGS sequence"/>
</dbReference>
<dbReference type="Gene3D" id="3.50.50.60">
    <property type="entry name" value="FAD/NAD(P)-binding domain"/>
    <property type="match status" value="1"/>
</dbReference>
<evidence type="ECO:0000313" key="2">
    <source>
        <dbReference type="EMBL" id="PVY86351.1"/>
    </source>
</evidence>
<organism evidence="2 3">
    <name type="scientific">Convivina intestini</name>
    <dbReference type="NCBI Taxonomy" id="1505726"/>
    <lineage>
        <taxon>Bacteria</taxon>
        <taxon>Bacillati</taxon>
        <taxon>Bacillota</taxon>
        <taxon>Bacilli</taxon>
        <taxon>Lactobacillales</taxon>
        <taxon>Lactobacillaceae</taxon>
        <taxon>Convivina</taxon>
    </lineage>
</organism>
<dbReference type="InterPro" id="IPR036188">
    <property type="entry name" value="FAD/NAD-bd_sf"/>
</dbReference>
<comment type="caution">
    <text evidence="2">The sequence shown here is derived from an EMBL/GenBank/DDBJ whole genome shotgun (WGS) entry which is preliminary data.</text>
</comment>
<dbReference type="PANTHER" id="PTHR40254:SF1">
    <property type="entry name" value="BLR0577 PROTEIN"/>
    <property type="match status" value="1"/>
</dbReference>
<gene>
    <name evidence="2" type="ORF">C7384_101267</name>
</gene>
<proteinExistence type="predicted"/>
<dbReference type="InterPro" id="IPR052189">
    <property type="entry name" value="L-asp_N-monooxygenase_NS-form"/>
</dbReference>
<feature type="domain" description="FAD-dependent urate hydroxylase HpyO/Asp monooxygenase CreE-like FAD/NAD(P)-binding" evidence="1">
    <location>
        <begin position="4"/>
        <end position="158"/>
    </location>
</feature>
<dbReference type="AlphaFoldDB" id="A0A2U1DF93"/>